<dbReference type="PANTHER" id="PTHR43364:SF9">
    <property type="entry name" value="OXIDOREDUCTASE"/>
    <property type="match status" value="1"/>
</dbReference>
<dbReference type="GO" id="GO:0016491">
    <property type="term" value="F:oxidoreductase activity"/>
    <property type="evidence" value="ECO:0007669"/>
    <property type="project" value="UniProtKB-KW"/>
</dbReference>
<organism evidence="8 9">
    <name type="scientific">Cochliobolus sativus</name>
    <name type="common">Common root rot and spot blotch fungus</name>
    <name type="synonym">Bipolaris sorokiniana</name>
    <dbReference type="NCBI Taxonomy" id="45130"/>
    <lineage>
        <taxon>Eukaryota</taxon>
        <taxon>Fungi</taxon>
        <taxon>Dikarya</taxon>
        <taxon>Ascomycota</taxon>
        <taxon>Pezizomycotina</taxon>
        <taxon>Dothideomycetes</taxon>
        <taxon>Pleosporomycetidae</taxon>
        <taxon>Pleosporales</taxon>
        <taxon>Pleosporineae</taxon>
        <taxon>Pleosporaceae</taxon>
        <taxon>Bipolaris</taxon>
    </lineage>
</organism>
<comment type="similarity">
    <text evidence="2">Belongs to the aldo/keto reductase family.</text>
</comment>
<dbReference type="Pfam" id="PF00248">
    <property type="entry name" value="Aldo_ket_red"/>
    <property type="match status" value="1"/>
</dbReference>
<keyword evidence="4" id="KW-0560">Oxidoreductase</keyword>
<dbReference type="InterPro" id="IPR036812">
    <property type="entry name" value="NAD(P)_OxRdtase_dom_sf"/>
</dbReference>
<keyword evidence="5" id="KW-0843">Virulence</keyword>
<dbReference type="CDD" id="cd19079">
    <property type="entry name" value="AKR_EcYajO-like"/>
    <property type="match status" value="1"/>
</dbReference>
<name>A0A8H5Z7F7_COCSA</name>
<reference evidence="8" key="1">
    <citation type="submission" date="2019-11" db="EMBL/GenBank/DDBJ databases">
        <title>Bipolaris sorokiniana Genome sequencing.</title>
        <authorList>
            <person name="Wang H."/>
        </authorList>
    </citation>
    <scope>NUCLEOTIDE SEQUENCE</scope>
</reference>
<proteinExistence type="inferred from homology"/>
<dbReference type="SUPFAM" id="SSF51430">
    <property type="entry name" value="NAD(P)-linked oxidoreductase"/>
    <property type="match status" value="1"/>
</dbReference>
<evidence type="ECO:0000256" key="1">
    <source>
        <dbReference type="ARBA" id="ARBA00004685"/>
    </source>
</evidence>
<dbReference type="Gene3D" id="3.20.20.100">
    <property type="entry name" value="NADP-dependent oxidoreductase domain"/>
    <property type="match status" value="1"/>
</dbReference>
<dbReference type="GO" id="GO:0005829">
    <property type="term" value="C:cytosol"/>
    <property type="evidence" value="ECO:0007669"/>
    <property type="project" value="UniProtKB-ARBA"/>
</dbReference>
<evidence type="ECO:0000256" key="6">
    <source>
        <dbReference type="SAM" id="MobiDB-lite"/>
    </source>
</evidence>
<evidence type="ECO:0000256" key="2">
    <source>
        <dbReference type="ARBA" id="ARBA00007905"/>
    </source>
</evidence>
<dbReference type="EMBL" id="WNKQ01000027">
    <property type="protein sequence ID" value="KAF5844165.1"/>
    <property type="molecule type" value="Genomic_DNA"/>
</dbReference>
<evidence type="ECO:0000313" key="8">
    <source>
        <dbReference type="EMBL" id="KAF5844165.1"/>
    </source>
</evidence>
<feature type="compositionally biased region" description="Polar residues" evidence="6">
    <location>
        <begin position="288"/>
        <end position="306"/>
    </location>
</feature>
<evidence type="ECO:0000256" key="3">
    <source>
        <dbReference type="ARBA" id="ARBA00022857"/>
    </source>
</evidence>
<dbReference type="PANTHER" id="PTHR43364">
    <property type="entry name" value="NADH-SPECIFIC METHYLGLYOXAL REDUCTASE-RELATED"/>
    <property type="match status" value="1"/>
</dbReference>
<feature type="region of interest" description="Disordered" evidence="6">
    <location>
        <begin position="282"/>
        <end position="306"/>
    </location>
</feature>
<gene>
    <name evidence="8" type="ORF">GGP41_002273</name>
</gene>
<accession>A0A8H5Z7F7</accession>
<comment type="caution">
    <text evidence="8">The sequence shown here is derived from an EMBL/GenBank/DDBJ whole genome shotgun (WGS) entry which is preliminary data.</text>
</comment>
<dbReference type="FunFam" id="3.20.20.100:FF:000004">
    <property type="entry name" value="Oxidoreductase, aldo/keto reductase"/>
    <property type="match status" value="1"/>
</dbReference>
<evidence type="ECO:0000256" key="5">
    <source>
        <dbReference type="ARBA" id="ARBA00023026"/>
    </source>
</evidence>
<protein>
    <recommendedName>
        <fullName evidence="7">NADP-dependent oxidoreductase domain-containing protein</fullName>
    </recommendedName>
</protein>
<dbReference type="InterPro" id="IPR023210">
    <property type="entry name" value="NADP_OxRdtase_dom"/>
</dbReference>
<comment type="pathway">
    <text evidence="1">Mycotoxin biosynthesis.</text>
</comment>
<evidence type="ECO:0000256" key="4">
    <source>
        <dbReference type="ARBA" id="ARBA00023002"/>
    </source>
</evidence>
<dbReference type="AlphaFoldDB" id="A0A8H5Z7F7"/>
<feature type="domain" description="NADP-dependent oxidoreductase" evidence="7">
    <location>
        <begin position="56"/>
        <end position="373"/>
    </location>
</feature>
<keyword evidence="3" id="KW-0521">NADP</keyword>
<evidence type="ECO:0000313" key="9">
    <source>
        <dbReference type="Proteomes" id="UP000624244"/>
    </source>
</evidence>
<dbReference type="InterPro" id="IPR050523">
    <property type="entry name" value="AKR_Detox_Biosynth"/>
</dbReference>
<sequence length="383" mass="43181">MSSPPTSMPLWDLVTSMINYSRWINPPVSLVKSVEDSRAVYRKLGNSGLIVSNPILGGLHFGASQWYDWVLDEKESISLLKAAYDKGINTWDTANFYSNGESERIMGKALKVHNIPRSKVVIMTKCGRAVTDPNVDPDIGTCTAYHPDLANKSKDYVNHLGLSRASIYQQVEASLQRLNTDYIDVLQIHRFDDQVPAEETMKALHDLVQMNKVRYLGASSMLAHEFAILQHTAEKNNWTKFVSMQNHYNLIYREEEREMNKYCKRTGVGLIPWAPLASGKLARPPGQPTSSYRSVNGTLYKDNNPSQSDEIARRVYEIAVSRSIPMSHVALAWLNKRVVSPIVGLSSVERMDEILDARAVELSDEEETYLESAYHPLPIQGHV</sequence>
<evidence type="ECO:0000259" key="7">
    <source>
        <dbReference type="Pfam" id="PF00248"/>
    </source>
</evidence>
<dbReference type="Proteomes" id="UP000624244">
    <property type="component" value="Unassembled WGS sequence"/>
</dbReference>